<protein>
    <submittedName>
        <fullName evidence="2">3-oxoadipate enol-lactonase</fullName>
    </submittedName>
</protein>
<dbReference type="GO" id="GO:0047570">
    <property type="term" value="F:3-oxoadipate enol-lactonase activity"/>
    <property type="evidence" value="ECO:0007669"/>
    <property type="project" value="InterPro"/>
</dbReference>
<evidence type="ECO:0000313" key="3">
    <source>
        <dbReference type="Proteomes" id="UP000642809"/>
    </source>
</evidence>
<organism evidence="2 3">
    <name type="scientific">Mongoliitalea lutea</name>
    <dbReference type="NCBI Taxonomy" id="849756"/>
    <lineage>
        <taxon>Bacteria</taxon>
        <taxon>Pseudomonadati</taxon>
        <taxon>Bacteroidota</taxon>
        <taxon>Cytophagia</taxon>
        <taxon>Cytophagales</taxon>
        <taxon>Cyclobacteriaceae</taxon>
        <taxon>Mongoliitalea</taxon>
    </lineage>
</organism>
<evidence type="ECO:0000313" key="2">
    <source>
        <dbReference type="EMBL" id="GHB34562.1"/>
    </source>
</evidence>
<dbReference type="NCBIfam" id="TIGR02427">
    <property type="entry name" value="protocat_pcaD"/>
    <property type="match status" value="1"/>
</dbReference>
<dbReference type="EMBL" id="BMYF01000007">
    <property type="protein sequence ID" value="GHB34562.1"/>
    <property type="molecule type" value="Genomic_DNA"/>
</dbReference>
<dbReference type="PANTHER" id="PTHR43798">
    <property type="entry name" value="MONOACYLGLYCEROL LIPASE"/>
    <property type="match status" value="1"/>
</dbReference>
<keyword evidence="3" id="KW-1185">Reference proteome</keyword>
<dbReference type="GO" id="GO:0042952">
    <property type="term" value="P:beta-ketoadipate pathway"/>
    <property type="evidence" value="ECO:0007669"/>
    <property type="project" value="InterPro"/>
</dbReference>
<dbReference type="GO" id="GO:0046464">
    <property type="term" value="P:acylglycerol catabolic process"/>
    <property type="evidence" value="ECO:0007669"/>
    <property type="project" value="TreeGrafter"/>
</dbReference>
<dbReference type="PANTHER" id="PTHR43798:SF5">
    <property type="entry name" value="MONOACYLGLYCEROL LIPASE ABHD6"/>
    <property type="match status" value="1"/>
</dbReference>
<comment type="caution">
    <text evidence="2">The sequence shown here is derived from an EMBL/GenBank/DDBJ whole genome shotgun (WGS) entry which is preliminary data.</text>
</comment>
<dbReference type="GO" id="GO:0047372">
    <property type="term" value="F:monoacylglycerol lipase activity"/>
    <property type="evidence" value="ECO:0007669"/>
    <property type="project" value="TreeGrafter"/>
</dbReference>
<dbReference type="PRINTS" id="PR00111">
    <property type="entry name" value="ABHYDROLASE"/>
</dbReference>
<reference evidence="2" key="1">
    <citation type="journal article" date="2014" name="Int. J. Syst. Evol. Microbiol.">
        <title>Complete genome sequence of Corynebacterium casei LMG S-19264T (=DSM 44701T), isolated from a smear-ripened cheese.</title>
        <authorList>
            <consortium name="US DOE Joint Genome Institute (JGI-PGF)"/>
            <person name="Walter F."/>
            <person name="Albersmeier A."/>
            <person name="Kalinowski J."/>
            <person name="Ruckert C."/>
        </authorList>
    </citation>
    <scope>NUCLEOTIDE SEQUENCE</scope>
    <source>
        <strain evidence="2">KCTC 23224</strain>
    </source>
</reference>
<dbReference type="SUPFAM" id="SSF53474">
    <property type="entry name" value="alpha/beta-Hydrolases"/>
    <property type="match status" value="1"/>
</dbReference>
<dbReference type="InterPro" id="IPR050266">
    <property type="entry name" value="AB_hydrolase_sf"/>
</dbReference>
<name>A0A8J3CXK7_9BACT</name>
<dbReference type="RefSeq" id="WP_189580160.1">
    <property type="nucleotide sequence ID" value="NZ_BMYF01000007.1"/>
</dbReference>
<reference evidence="2" key="2">
    <citation type="submission" date="2020-09" db="EMBL/GenBank/DDBJ databases">
        <authorList>
            <person name="Sun Q."/>
            <person name="Kim S."/>
        </authorList>
    </citation>
    <scope>NUCLEOTIDE SEQUENCE</scope>
    <source>
        <strain evidence="2">KCTC 23224</strain>
    </source>
</reference>
<dbReference type="AlphaFoldDB" id="A0A8J3CXK7"/>
<accession>A0A8J3CXK7</accession>
<dbReference type="Proteomes" id="UP000642809">
    <property type="component" value="Unassembled WGS sequence"/>
</dbReference>
<gene>
    <name evidence="2" type="ORF">GCM10008106_14990</name>
</gene>
<dbReference type="InterPro" id="IPR000073">
    <property type="entry name" value="AB_hydrolase_1"/>
</dbReference>
<dbReference type="GO" id="GO:0016020">
    <property type="term" value="C:membrane"/>
    <property type="evidence" value="ECO:0007669"/>
    <property type="project" value="TreeGrafter"/>
</dbReference>
<dbReference type="Pfam" id="PF00561">
    <property type="entry name" value="Abhydrolase_1"/>
    <property type="match status" value="1"/>
</dbReference>
<feature type="domain" description="AB hydrolase-1" evidence="1">
    <location>
        <begin position="24"/>
        <end position="246"/>
    </location>
</feature>
<sequence length="261" mass="28294">MQAVRIHDTTIHYAYNKGEKNLCLVFINSLGTDFRIWDAVIDGLGTEFGTLRFDKRGHGLSSLGAVEKGSISSYAADVIGLCEVLDLDKIVLVGLSIGGLISLDIYQRYPNKIAGIVFMDTAPKIGTAEAWNNRIQAISTKGMQAVAPSILTNWFSPSFQEQQPAAFALYQAMLERADVSGYRIACEAIRDADYTETAQGIAIPVICMVGEEDKSTPVALVQGFAQLMNCSLITIPNAGHLPCVDSPERTTVILQDFISAL</sequence>
<evidence type="ECO:0000259" key="1">
    <source>
        <dbReference type="Pfam" id="PF00561"/>
    </source>
</evidence>
<dbReference type="InterPro" id="IPR029058">
    <property type="entry name" value="AB_hydrolase_fold"/>
</dbReference>
<dbReference type="Gene3D" id="3.40.50.1820">
    <property type="entry name" value="alpha/beta hydrolase"/>
    <property type="match status" value="1"/>
</dbReference>
<dbReference type="InterPro" id="IPR026968">
    <property type="entry name" value="PcaD/CatD"/>
</dbReference>
<proteinExistence type="predicted"/>